<reference evidence="3" key="1">
    <citation type="submission" date="2020-01" db="EMBL/GenBank/DDBJ databases">
        <authorList>
            <consortium name="DOE Joint Genome Institute"/>
            <person name="Haridas S."/>
            <person name="Albert R."/>
            <person name="Binder M."/>
            <person name="Bloem J."/>
            <person name="Labutti K."/>
            <person name="Salamov A."/>
            <person name="Andreopoulos B."/>
            <person name="Baker S.E."/>
            <person name="Barry K."/>
            <person name="Bills G."/>
            <person name="Bluhm B.H."/>
            <person name="Cannon C."/>
            <person name="Castanera R."/>
            <person name="Culley D.E."/>
            <person name="Daum C."/>
            <person name="Ezra D."/>
            <person name="Gonzalez J.B."/>
            <person name="Henrissat B."/>
            <person name="Kuo A."/>
            <person name="Liang C."/>
            <person name="Lipzen A."/>
            <person name="Lutzoni F."/>
            <person name="Magnuson J."/>
            <person name="Mondo S."/>
            <person name="Nolan M."/>
            <person name="Ohm R."/>
            <person name="Pangilinan J."/>
            <person name="Park H.-J."/>
            <person name="Ramirez L."/>
            <person name="Alfaro M."/>
            <person name="Sun H."/>
            <person name="Tritt A."/>
            <person name="Yoshinaga Y."/>
            <person name="Zwiers L.-H."/>
            <person name="Turgeon B.G."/>
            <person name="Goodwin S.B."/>
            <person name="Spatafora J.W."/>
            <person name="Crous P.W."/>
            <person name="Grigoriev I.V."/>
        </authorList>
    </citation>
    <scope>NUCLEOTIDE SEQUENCE</scope>
    <source>
        <strain evidence="3">CBS 342.82</strain>
    </source>
</reference>
<reference evidence="3" key="2">
    <citation type="submission" date="2020-04" db="EMBL/GenBank/DDBJ databases">
        <authorList>
            <consortium name="NCBI Genome Project"/>
        </authorList>
    </citation>
    <scope>NUCLEOTIDE SEQUENCE</scope>
    <source>
        <strain evidence="3">CBS 342.82</strain>
    </source>
</reference>
<evidence type="ECO:0000313" key="2">
    <source>
        <dbReference type="Proteomes" id="UP000504637"/>
    </source>
</evidence>
<organism evidence="3">
    <name type="scientific">Dissoconium aciculare CBS 342.82</name>
    <dbReference type="NCBI Taxonomy" id="1314786"/>
    <lineage>
        <taxon>Eukaryota</taxon>
        <taxon>Fungi</taxon>
        <taxon>Dikarya</taxon>
        <taxon>Ascomycota</taxon>
        <taxon>Pezizomycotina</taxon>
        <taxon>Dothideomycetes</taxon>
        <taxon>Dothideomycetidae</taxon>
        <taxon>Mycosphaerellales</taxon>
        <taxon>Dissoconiaceae</taxon>
        <taxon>Dissoconium</taxon>
    </lineage>
</organism>
<proteinExistence type="predicted"/>
<accession>A0A6J3LU62</accession>
<dbReference type="RefSeq" id="XP_033455850.1">
    <property type="nucleotide sequence ID" value="XM_033608941.1"/>
</dbReference>
<dbReference type="AlphaFoldDB" id="A0A6J3LU62"/>
<feature type="signal peptide" evidence="1">
    <location>
        <begin position="1"/>
        <end position="21"/>
    </location>
</feature>
<feature type="chain" id="PRO_5026983256" description="Secreted protein" evidence="1">
    <location>
        <begin position="22"/>
        <end position="79"/>
    </location>
</feature>
<evidence type="ECO:0000256" key="1">
    <source>
        <dbReference type="SAM" id="SignalP"/>
    </source>
</evidence>
<sequence>MMFGTSRLLLVMAEVSLETRCKRCAYDECRSEQERREHLSDLQSFRHDSANHCGINSTLAKHLRLRLCSLPSMFTHSRI</sequence>
<name>A0A6J3LU62_9PEZI</name>
<keyword evidence="2" id="KW-1185">Reference proteome</keyword>
<gene>
    <name evidence="3" type="ORF">K489DRAFT_80575</name>
</gene>
<protein>
    <recommendedName>
        <fullName evidence="4">Secreted protein</fullName>
    </recommendedName>
</protein>
<evidence type="ECO:0008006" key="4">
    <source>
        <dbReference type="Google" id="ProtNLM"/>
    </source>
</evidence>
<dbReference type="GeneID" id="54366742"/>
<dbReference type="Proteomes" id="UP000504637">
    <property type="component" value="Unplaced"/>
</dbReference>
<reference evidence="3" key="3">
    <citation type="submission" date="2025-08" db="UniProtKB">
        <authorList>
            <consortium name="RefSeq"/>
        </authorList>
    </citation>
    <scope>IDENTIFICATION</scope>
    <source>
        <strain evidence="3">CBS 342.82</strain>
    </source>
</reference>
<keyword evidence="1" id="KW-0732">Signal</keyword>
<evidence type="ECO:0000313" key="3">
    <source>
        <dbReference type="RefSeq" id="XP_033455850.1"/>
    </source>
</evidence>